<feature type="repeat" description="ANK" evidence="3">
    <location>
        <begin position="119"/>
        <end position="151"/>
    </location>
</feature>
<dbReference type="PROSITE" id="PS50088">
    <property type="entry name" value="ANK_REPEAT"/>
    <property type="match status" value="5"/>
</dbReference>
<dbReference type="AlphaFoldDB" id="A0ABD2M294"/>
<evidence type="ECO:0000256" key="4">
    <source>
        <dbReference type="SAM" id="MobiDB-lite"/>
    </source>
</evidence>
<sequence length="566" mass="62965">MTVVDPSTSTSTQQHHQDDQQQHGQNDDQQQLDEQHQQQQQRQHKRCAARGSFHRDDGFTPLAVALQQGHDRIVALLLENDNTSKVKLPALHIAAKKDDVRSATLLLESEQNPNVTSKSGFTPLHIAAHYGNENIGQLLIEKGANVNFQARHNISPLHVAAKWGRVKLVELLLDRGAIIDCRTRDLLTPLHCAARSGKCYQDLCARHNISPLHVAAKWGRVKLVELLLDRGAIIDCRTRDLLTPLHCAARSGKCYQDLCARHNISPLHVAAKWGRVKLVELLLDRGAIIDCRTRDFFFSHFNNFVVQSGKCGRSDGGLSDRVACCSPLWPCWRGQTVVGPPRGPKRTSTEWLHPASHRVQEEPDQGGELLLKYHASVDATTESGLAPLHVAAFMGCINIVIFLIQQEGHLQMAALLKENGSEPIIETTGHLLRTNQRSAWTDLNTVQRRGLAIQPLHTVPHALSLMLPLLGWSKSGSSETVLAEPTLKSEVTQLMPFYTMEQIFVNNPASETLGIMAFIGLTIDPVVMAAVIISMGFNVDIPAHVSYHHFHNAKWTKDGQRQRDDF</sequence>
<feature type="region of interest" description="Disordered" evidence="4">
    <location>
        <begin position="1"/>
        <end position="53"/>
    </location>
</feature>
<evidence type="ECO:0000256" key="3">
    <source>
        <dbReference type="PROSITE-ProRule" id="PRU00023"/>
    </source>
</evidence>
<feature type="repeat" description="ANK" evidence="3">
    <location>
        <begin position="57"/>
        <end position="80"/>
    </location>
</feature>
<dbReference type="PANTHER" id="PTHR24123">
    <property type="entry name" value="ANKYRIN REPEAT-CONTAINING"/>
    <property type="match status" value="1"/>
</dbReference>
<dbReference type="Pfam" id="PF00023">
    <property type="entry name" value="Ank"/>
    <property type="match status" value="2"/>
</dbReference>
<reference evidence="5 6" key="1">
    <citation type="submission" date="2024-10" db="EMBL/GenBank/DDBJ databases">
        <authorList>
            <person name="Kim D."/>
        </authorList>
    </citation>
    <scope>NUCLEOTIDE SEQUENCE [LARGE SCALE GENOMIC DNA]</scope>
    <source>
        <strain evidence="5">BH-2024</strain>
    </source>
</reference>
<evidence type="ECO:0000256" key="1">
    <source>
        <dbReference type="ARBA" id="ARBA00022737"/>
    </source>
</evidence>
<dbReference type="InterPro" id="IPR002110">
    <property type="entry name" value="Ankyrin_rpt"/>
</dbReference>
<keyword evidence="2 3" id="KW-0040">ANK repeat</keyword>
<dbReference type="InterPro" id="IPR036770">
    <property type="entry name" value="Ankyrin_rpt-contain_sf"/>
</dbReference>
<evidence type="ECO:0000256" key="2">
    <source>
        <dbReference type="ARBA" id="ARBA00023043"/>
    </source>
</evidence>
<accession>A0ABD2M294</accession>
<dbReference type="PROSITE" id="PS50297">
    <property type="entry name" value="ANK_REP_REGION"/>
    <property type="match status" value="5"/>
</dbReference>
<dbReference type="Pfam" id="PF12796">
    <property type="entry name" value="Ank_2"/>
    <property type="match status" value="2"/>
</dbReference>
<dbReference type="SUPFAM" id="SSF48403">
    <property type="entry name" value="Ankyrin repeat"/>
    <property type="match status" value="2"/>
</dbReference>
<dbReference type="InterPro" id="IPR051165">
    <property type="entry name" value="Multifunctional_ANK_Repeat"/>
</dbReference>
<dbReference type="EMBL" id="JBICBT010000182">
    <property type="protein sequence ID" value="KAL3121579.1"/>
    <property type="molecule type" value="Genomic_DNA"/>
</dbReference>
<name>A0ABD2M294_9BILA</name>
<feature type="repeat" description="ANK" evidence="3">
    <location>
        <begin position="262"/>
        <end position="294"/>
    </location>
</feature>
<dbReference type="Gene3D" id="1.25.40.20">
    <property type="entry name" value="Ankyrin repeat-containing domain"/>
    <property type="match status" value="4"/>
</dbReference>
<dbReference type="PANTHER" id="PTHR24123:SF141">
    <property type="entry name" value="ANKYRIN 2, ISOFORM U"/>
    <property type="match status" value="1"/>
</dbReference>
<feature type="repeat" description="ANK" evidence="3">
    <location>
        <begin position="152"/>
        <end position="184"/>
    </location>
</feature>
<dbReference type="Proteomes" id="UP001620626">
    <property type="component" value="Unassembled WGS sequence"/>
</dbReference>
<protein>
    <submittedName>
        <fullName evidence="5">Uncharacterized protein</fullName>
    </submittedName>
</protein>
<dbReference type="SMART" id="SM00248">
    <property type="entry name" value="ANK"/>
    <property type="match status" value="7"/>
</dbReference>
<evidence type="ECO:0000313" key="5">
    <source>
        <dbReference type="EMBL" id="KAL3121579.1"/>
    </source>
</evidence>
<organism evidence="5 6">
    <name type="scientific">Heterodera trifolii</name>
    <dbReference type="NCBI Taxonomy" id="157864"/>
    <lineage>
        <taxon>Eukaryota</taxon>
        <taxon>Metazoa</taxon>
        <taxon>Ecdysozoa</taxon>
        <taxon>Nematoda</taxon>
        <taxon>Chromadorea</taxon>
        <taxon>Rhabditida</taxon>
        <taxon>Tylenchina</taxon>
        <taxon>Tylenchomorpha</taxon>
        <taxon>Tylenchoidea</taxon>
        <taxon>Heteroderidae</taxon>
        <taxon>Heteroderinae</taxon>
        <taxon>Heterodera</taxon>
    </lineage>
</organism>
<comment type="caution">
    <text evidence="5">The sequence shown here is derived from an EMBL/GenBank/DDBJ whole genome shotgun (WGS) entry which is preliminary data.</text>
</comment>
<evidence type="ECO:0000313" key="6">
    <source>
        <dbReference type="Proteomes" id="UP001620626"/>
    </source>
</evidence>
<keyword evidence="1" id="KW-0677">Repeat</keyword>
<proteinExistence type="predicted"/>
<feature type="compositionally biased region" description="Polar residues" evidence="4">
    <location>
        <begin position="1"/>
        <end position="12"/>
    </location>
</feature>
<keyword evidence="6" id="KW-1185">Reference proteome</keyword>
<feature type="repeat" description="ANK" evidence="3">
    <location>
        <begin position="207"/>
        <end position="239"/>
    </location>
</feature>
<dbReference type="PRINTS" id="PR01415">
    <property type="entry name" value="ANKYRIN"/>
</dbReference>
<gene>
    <name evidence="5" type="ORF">niasHT_008418</name>
</gene>